<dbReference type="GO" id="GO:0005886">
    <property type="term" value="C:plasma membrane"/>
    <property type="evidence" value="ECO:0007669"/>
    <property type="project" value="UniProtKB-SubCell"/>
</dbReference>
<keyword evidence="2" id="KW-1003">Cell membrane</keyword>
<proteinExistence type="predicted"/>
<evidence type="ECO:0000256" key="5">
    <source>
        <dbReference type="ARBA" id="ARBA00023136"/>
    </source>
</evidence>
<dbReference type="Pfam" id="PF01810">
    <property type="entry name" value="LysE"/>
    <property type="match status" value="1"/>
</dbReference>
<feature type="transmembrane region" description="Helical" evidence="6">
    <location>
        <begin position="74"/>
        <end position="91"/>
    </location>
</feature>
<keyword evidence="8" id="KW-1185">Reference proteome</keyword>
<evidence type="ECO:0000256" key="2">
    <source>
        <dbReference type="ARBA" id="ARBA00022475"/>
    </source>
</evidence>
<dbReference type="GO" id="GO:0015171">
    <property type="term" value="F:amino acid transmembrane transporter activity"/>
    <property type="evidence" value="ECO:0007669"/>
    <property type="project" value="TreeGrafter"/>
</dbReference>
<sequence>MSIDILLALAGFAFVSSITPGPNNLMLMASGANFGLLRSIPHALGIAVGFTVMIVVVGLGLSQVFDTFSWARPALAALSVVYLLYLAWKIANAAPPDRTEPEGTPMTFLQAAAFQWVNPKAWTMALTAVTLYSNGSVWSVVAVAGVFGVINVPCISSWTLLGRQMRRLLTSPIRLRAFNWTMAALLVASLIPSVAPLL</sequence>
<protein>
    <submittedName>
        <fullName evidence="7">Threonine/homoserine/homoserine lactone efflux protein</fullName>
    </submittedName>
</protein>
<evidence type="ECO:0000256" key="3">
    <source>
        <dbReference type="ARBA" id="ARBA00022692"/>
    </source>
</evidence>
<keyword evidence="5 6" id="KW-0472">Membrane</keyword>
<keyword evidence="3 6" id="KW-0812">Transmembrane</keyword>
<name>A0A1H3LSQ9_9RHOB</name>
<dbReference type="PANTHER" id="PTHR30086">
    <property type="entry name" value="ARGININE EXPORTER PROTEIN ARGO"/>
    <property type="match status" value="1"/>
</dbReference>
<dbReference type="EMBL" id="FNPX01000002">
    <property type="protein sequence ID" value="SDY67462.1"/>
    <property type="molecule type" value="Genomic_DNA"/>
</dbReference>
<dbReference type="OrthoDB" id="9812084at2"/>
<feature type="transmembrane region" description="Helical" evidence="6">
    <location>
        <begin position="173"/>
        <end position="195"/>
    </location>
</feature>
<dbReference type="GO" id="GO:0033228">
    <property type="term" value="P:cysteine export across plasma membrane"/>
    <property type="evidence" value="ECO:0007669"/>
    <property type="project" value="TreeGrafter"/>
</dbReference>
<feature type="transmembrane region" description="Helical" evidence="6">
    <location>
        <begin position="44"/>
        <end position="62"/>
    </location>
</feature>
<dbReference type="PANTHER" id="PTHR30086:SF20">
    <property type="entry name" value="ARGININE EXPORTER PROTEIN ARGO-RELATED"/>
    <property type="match status" value="1"/>
</dbReference>
<reference evidence="8" key="1">
    <citation type="submission" date="2016-10" db="EMBL/GenBank/DDBJ databases">
        <authorList>
            <person name="Varghese N."/>
            <person name="Submissions S."/>
        </authorList>
    </citation>
    <scope>NUCLEOTIDE SEQUENCE [LARGE SCALE GENOMIC DNA]</scope>
    <source>
        <strain evidence="8">DSM 100420</strain>
    </source>
</reference>
<dbReference type="Proteomes" id="UP000198914">
    <property type="component" value="Unassembled WGS sequence"/>
</dbReference>
<gene>
    <name evidence="7" type="ORF">SAMN05444004_102302</name>
</gene>
<evidence type="ECO:0000313" key="8">
    <source>
        <dbReference type="Proteomes" id="UP000198914"/>
    </source>
</evidence>
<evidence type="ECO:0000256" key="1">
    <source>
        <dbReference type="ARBA" id="ARBA00004651"/>
    </source>
</evidence>
<evidence type="ECO:0000256" key="6">
    <source>
        <dbReference type="SAM" id="Phobius"/>
    </source>
</evidence>
<comment type="subcellular location">
    <subcellularLocation>
        <location evidence="1">Cell membrane</location>
        <topology evidence="1">Multi-pass membrane protein</topology>
    </subcellularLocation>
</comment>
<evidence type="ECO:0000256" key="4">
    <source>
        <dbReference type="ARBA" id="ARBA00022989"/>
    </source>
</evidence>
<dbReference type="RefSeq" id="WP_092642873.1">
    <property type="nucleotide sequence ID" value="NZ_FNPX01000002.1"/>
</dbReference>
<organism evidence="7 8">
    <name type="scientific">Jannaschia faecimaris</name>
    <dbReference type="NCBI Taxonomy" id="1244108"/>
    <lineage>
        <taxon>Bacteria</taxon>
        <taxon>Pseudomonadati</taxon>
        <taxon>Pseudomonadota</taxon>
        <taxon>Alphaproteobacteria</taxon>
        <taxon>Rhodobacterales</taxon>
        <taxon>Roseobacteraceae</taxon>
        <taxon>Jannaschia</taxon>
    </lineage>
</organism>
<dbReference type="AlphaFoldDB" id="A0A1H3LSQ9"/>
<evidence type="ECO:0000313" key="7">
    <source>
        <dbReference type="EMBL" id="SDY67462.1"/>
    </source>
</evidence>
<feature type="transmembrane region" description="Helical" evidence="6">
    <location>
        <begin position="137"/>
        <end position="161"/>
    </location>
</feature>
<accession>A0A1H3LSQ9</accession>
<dbReference type="InterPro" id="IPR001123">
    <property type="entry name" value="LeuE-type"/>
</dbReference>
<keyword evidence="4 6" id="KW-1133">Transmembrane helix</keyword>